<dbReference type="CDD" id="cd05254">
    <property type="entry name" value="dTDP_HR_like_SDR_e"/>
    <property type="match status" value="1"/>
</dbReference>
<proteinExistence type="predicted"/>
<gene>
    <name evidence="2" type="ORF">GWC95_03745</name>
</gene>
<feature type="domain" description="RmlD-like substrate binding" evidence="1">
    <location>
        <begin position="4"/>
        <end position="281"/>
    </location>
</feature>
<dbReference type="PANTHER" id="PTHR43242:SF1">
    <property type="entry name" value="NAD(P)-BINDING ROSSMANN-FOLD SUPERFAMILY PROTEIN"/>
    <property type="match status" value="1"/>
</dbReference>
<comment type="caution">
    <text evidence="2">The sequence shown here is derived from an EMBL/GenBank/DDBJ whole genome shotgun (WGS) entry which is preliminary data.</text>
</comment>
<dbReference type="Pfam" id="PF04321">
    <property type="entry name" value="RmlD_sub_bind"/>
    <property type="match status" value="1"/>
</dbReference>
<protein>
    <submittedName>
        <fullName evidence="2">SDR family oxidoreductase</fullName>
    </submittedName>
</protein>
<dbReference type="InterPro" id="IPR036291">
    <property type="entry name" value="NAD(P)-bd_dom_sf"/>
</dbReference>
<dbReference type="Gene3D" id="3.90.25.10">
    <property type="entry name" value="UDP-galactose 4-epimerase, domain 1"/>
    <property type="match status" value="1"/>
</dbReference>
<dbReference type="Gene3D" id="3.40.50.720">
    <property type="entry name" value="NAD(P)-binding Rossmann-like Domain"/>
    <property type="match status" value="1"/>
</dbReference>
<evidence type="ECO:0000313" key="2">
    <source>
        <dbReference type="EMBL" id="NCI49020.1"/>
    </source>
</evidence>
<accession>A0ABW9ZR75</accession>
<evidence type="ECO:0000259" key="1">
    <source>
        <dbReference type="Pfam" id="PF04321"/>
    </source>
</evidence>
<dbReference type="InterPro" id="IPR029903">
    <property type="entry name" value="RmlD-like-bd"/>
</dbReference>
<reference evidence="2 3" key="1">
    <citation type="submission" date="2020-01" db="EMBL/GenBank/DDBJ databases">
        <title>Genome analysis.</title>
        <authorList>
            <person name="Wu S."/>
            <person name="Wang G."/>
        </authorList>
    </citation>
    <scope>NUCLEOTIDE SEQUENCE [LARGE SCALE GENOMIC DNA]</scope>
    <source>
        <strain evidence="2 3">SYL130</strain>
    </source>
</reference>
<dbReference type="RefSeq" id="WP_161817320.1">
    <property type="nucleotide sequence ID" value="NZ_JAACJS010000002.1"/>
</dbReference>
<dbReference type="SUPFAM" id="SSF51735">
    <property type="entry name" value="NAD(P)-binding Rossmann-fold domains"/>
    <property type="match status" value="1"/>
</dbReference>
<dbReference type="PANTHER" id="PTHR43242">
    <property type="entry name" value="NAD(P)-BINDING ROSSMANN-FOLD SUPERFAMILY PROTEIN"/>
    <property type="match status" value="1"/>
</dbReference>
<dbReference type="Proteomes" id="UP000753802">
    <property type="component" value="Unassembled WGS sequence"/>
</dbReference>
<keyword evidence="3" id="KW-1185">Reference proteome</keyword>
<name>A0ABW9ZR75_9BACT</name>
<sequence length="304" mass="33538">MKKKILFTGGSGLLATNWALAIADEFEVFAGLHNKMIALPGVEALVIDMESVEAFAETLKVVHPDVVIHCASLTTVEGCESDPGLAEHTNIDLAVNVALACKQYNVRFVNICTDHLFAGKKPLATESDPVEPLNEYGRTKALAEQKILEVSEDFLSIRTNFYGWGTTYRHSFSDSILSALRNGKNISLFDDIHYTPVLIETLAHVVMILIEKNAKGIYNVVGNERISKYEFGMRVASVFGLNDSLITPSSFADRKDLVQRPLDLSLSNKKAVAFVGADFGNIDDDIRRLQKQEQDGFANTIKNI</sequence>
<organism evidence="2 3">
    <name type="scientific">Sediminibacterium roseum</name>
    <dbReference type="NCBI Taxonomy" id="1978412"/>
    <lineage>
        <taxon>Bacteria</taxon>
        <taxon>Pseudomonadati</taxon>
        <taxon>Bacteroidota</taxon>
        <taxon>Chitinophagia</taxon>
        <taxon>Chitinophagales</taxon>
        <taxon>Chitinophagaceae</taxon>
        <taxon>Sediminibacterium</taxon>
    </lineage>
</organism>
<dbReference type="EMBL" id="JAACJS010000002">
    <property type="protein sequence ID" value="NCI49020.1"/>
    <property type="molecule type" value="Genomic_DNA"/>
</dbReference>
<evidence type="ECO:0000313" key="3">
    <source>
        <dbReference type="Proteomes" id="UP000753802"/>
    </source>
</evidence>